<feature type="domain" description="Glutamine amidotransferase" evidence="1">
    <location>
        <begin position="45"/>
        <end position="187"/>
    </location>
</feature>
<organism evidence="2 3">
    <name type="scientific">Prosthecochloris ethylica</name>
    <dbReference type="NCBI Taxonomy" id="2743976"/>
    <lineage>
        <taxon>Bacteria</taxon>
        <taxon>Pseudomonadati</taxon>
        <taxon>Chlorobiota</taxon>
        <taxon>Chlorobiia</taxon>
        <taxon>Chlorobiales</taxon>
        <taxon>Chlorobiaceae</taxon>
        <taxon>Prosthecochloris</taxon>
    </lineage>
</organism>
<dbReference type="Proteomes" id="UP000619838">
    <property type="component" value="Unassembled WGS sequence"/>
</dbReference>
<name>A0ABR9XT91_9CHLB</name>
<reference evidence="2 3" key="1">
    <citation type="journal article" date="2020" name="Microorganisms">
        <title>Simultaneous Genome Sequencing of Prosthecochloris ethylica and Desulfuromonas acetoxidans within a Syntrophic Mixture Reveals Unique Pili and Protein Interactions.</title>
        <authorList>
            <person name="Kyndt J.A."/>
            <person name="Van Beeumen J.J."/>
            <person name="Meyer T.E."/>
        </authorList>
    </citation>
    <scope>NUCLEOTIDE SEQUENCE [LARGE SCALE GENOMIC DNA]</scope>
    <source>
        <strain evidence="2 3">N3</strain>
    </source>
</reference>
<dbReference type="RefSeq" id="WP_175187621.1">
    <property type="nucleotide sequence ID" value="NZ_JABVZQ010000013.1"/>
</dbReference>
<dbReference type="InterPro" id="IPR017926">
    <property type="entry name" value="GATASE"/>
</dbReference>
<dbReference type="CDD" id="cd01741">
    <property type="entry name" value="GATase1_1"/>
    <property type="match status" value="1"/>
</dbReference>
<dbReference type="InterPro" id="IPR029062">
    <property type="entry name" value="Class_I_gatase-like"/>
</dbReference>
<proteinExistence type="predicted"/>
<protein>
    <submittedName>
        <fullName evidence="2">Type 1 glutamine amidotransferase</fullName>
    </submittedName>
</protein>
<dbReference type="PANTHER" id="PTHR42695">
    <property type="entry name" value="GLUTAMINE AMIDOTRANSFERASE YLR126C-RELATED"/>
    <property type="match status" value="1"/>
</dbReference>
<dbReference type="EMBL" id="JADGII010000014">
    <property type="protein sequence ID" value="MBF0637221.1"/>
    <property type="molecule type" value="Genomic_DNA"/>
</dbReference>
<comment type="caution">
    <text evidence="2">The sequence shown here is derived from an EMBL/GenBank/DDBJ whole genome shotgun (WGS) entry which is preliminary data.</text>
</comment>
<keyword evidence="3" id="KW-1185">Reference proteome</keyword>
<dbReference type="Gene3D" id="3.40.50.880">
    <property type="match status" value="1"/>
</dbReference>
<keyword evidence="2" id="KW-0315">Glutamine amidotransferase</keyword>
<dbReference type="PROSITE" id="PS51273">
    <property type="entry name" value="GATASE_TYPE_1"/>
    <property type="match status" value="1"/>
</dbReference>
<accession>A0ABR9XT91</accession>
<dbReference type="Pfam" id="PF00117">
    <property type="entry name" value="GATase"/>
    <property type="match status" value="1"/>
</dbReference>
<evidence type="ECO:0000259" key="1">
    <source>
        <dbReference type="Pfam" id="PF00117"/>
    </source>
</evidence>
<dbReference type="InterPro" id="IPR044992">
    <property type="entry name" value="ChyE-like"/>
</dbReference>
<sequence>MQSAPLLIVQHISHEGPGILGDLLSGRGIRYDMVNLYACDRLPDPRDYQAVVTLGGPQSANDRDPAMRRELGNLEVVLAHDIPYFGICLGMQTLARAAGADVYACAEKETGWFHTDHQPYGIELTSEGRRDPLFAGCEGRLRVFQLHGETVAPADGLVLLARGSACSHQVIRAGTRAYGIQSHIELTRDMLAEWAVLDPDLKTIGRTKLLEEFDAFRRAYTLTGTTIFENFLSLAGL</sequence>
<dbReference type="SUPFAM" id="SSF52317">
    <property type="entry name" value="Class I glutamine amidotransferase-like"/>
    <property type="match status" value="1"/>
</dbReference>
<evidence type="ECO:0000313" key="2">
    <source>
        <dbReference type="EMBL" id="MBF0637221.1"/>
    </source>
</evidence>
<dbReference type="PANTHER" id="PTHR42695:SF5">
    <property type="entry name" value="GLUTAMINE AMIDOTRANSFERASE YLR126C-RELATED"/>
    <property type="match status" value="1"/>
</dbReference>
<evidence type="ECO:0000313" key="3">
    <source>
        <dbReference type="Proteomes" id="UP000619838"/>
    </source>
</evidence>
<gene>
    <name evidence="2" type="ORF">INT08_08565</name>
</gene>